<dbReference type="SUPFAM" id="SSF47336">
    <property type="entry name" value="ACP-like"/>
    <property type="match status" value="1"/>
</dbReference>
<dbReference type="Gene3D" id="3.40.50.720">
    <property type="entry name" value="NAD(P)-binding Rossmann-like Domain"/>
    <property type="match status" value="1"/>
</dbReference>
<dbReference type="InterPro" id="IPR009081">
    <property type="entry name" value="PP-bd_ACP"/>
</dbReference>
<protein>
    <recommendedName>
        <fullName evidence="3">Carrier domain-containing protein</fullName>
    </recommendedName>
</protein>
<gene>
    <name evidence="4" type="ORF">N7537_005690</name>
</gene>
<organism evidence="4 5">
    <name type="scientific">Penicillium hordei</name>
    <dbReference type="NCBI Taxonomy" id="40994"/>
    <lineage>
        <taxon>Eukaryota</taxon>
        <taxon>Fungi</taxon>
        <taxon>Dikarya</taxon>
        <taxon>Ascomycota</taxon>
        <taxon>Pezizomycotina</taxon>
        <taxon>Eurotiomycetes</taxon>
        <taxon>Eurotiomycetidae</taxon>
        <taxon>Eurotiales</taxon>
        <taxon>Aspergillaceae</taxon>
        <taxon>Penicillium</taxon>
    </lineage>
</organism>
<dbReference type="GeneID" id="81586989"/>
<dbReference type="GO" id="GO:0044550">
    <property type="term" value="P:secondary metabolite biosynthetic process"/>
    <property type="evidence" value="ECO:0007669"/>
    <property type="project" value="UniProtKB-ARBA"/>
</dbReference>
<evidence type="ECO:0000256" key="1">
    <source>
        <dbReference type="ARBA" id="ARBA00022450"/>
    </source>
</evidence>
<keyword evidence="5" id="KW-1185">Reference proteome</keyword>
<evidence type="ECO:0000313" key="5">
    <source>
        <dbReference type="Proteomes" id="UP001213799"/>
    </source>
</evidence>
<dbReference type="InterPro" id="IPR013120">
    <property type="entry name" value="FAR_NAD-bd"/>
</dbReference>
<dbReference type="RefSeq" id="XP_056752532.1">
    <property type="nucleotide sequence ID" value="XM_056896747.1"/>
</dbReference>
<dbReference type="AlphaFoldDB" id="A0AAD6E7G2"/>
<reference evidence="4" key="2">
    <citation type="submission" date="2023-01" db="EMBL/GenBank/DDBJ databases">
        <authorList>
            <person name="Petersen C."/>
        </authorList>
    </citation>
    <scope>NUCLEOTIDE SEQUENCE</scope>
    <source>
        <strain evidence="4">IBT 12815</strain>
    </source>
</reference>
<dbReference type="InterPro" id="IPR036736">
    <property type="entry name" value="ACP-like_sf"/>
</dbReference>
<dbReference type="Pfam" id="PF00550">
    <property type="entry name" value="PP-binding"/>
    <property type="match status" value="1"/>
</dbReference>
<dbReference type="Gene3D" id="1.10.1200.10">
    <property type="entry name" value="ACP-like"/>
    <property type="match status" value="1"/>
</dbReference>
<name>A0AAD6E7G2_9EURO</name>
<comment type="caution">
    <text evidence="4">The sequence shown here is derived from an EMBL/GenBank/DDBJ whole genome shotgun (WGS) entry which is preliminary data.</text>
</comment>
<evidence type="ECO:0000313" key="4">
    <source>
        <dbReference type="EMBL" id="KAJ5602734.1"/>
    </source>
</evidence>
<dbReference type="PROSITE" id="PS50075">
    <property type="entry name" value="CARRIER"/>
    <property type="match status" value="1"/>
</dbReference>
<keyword evidence="2" id="KW-0597">Phosphoprotein</keyword>
<dbReference type="InterPro" id="IPR036291">
    <property type="entry name" value="NAD(P)-bd_dom_sf"/>
</dbReference>
<reference evidence="4" key="1">
    <citation type="journal article" date="2023" name="IMA Fungus">
        <title>Comparative genomic study of the Penicillium genus elucidates a diverse pangenome and 15 lateral gene transfer events.</title>
        <authorList>
            <person name="Petersen C."/>
            <person name="Sorensen T."/>
            <person name="Nielsen M.R."/>
            <person name="Sondergaard T.E."/>
            <person name="Sorensen J.L."/>
            <person name="Fitzpatrick D.A."/>
            <person name="Frisvad J.C."/>
            <person name="Nielsen K.L."/>
        </authorList>
    </citation>
    <scope>NUCLEOTIDE SEQUENCE</scope>
    <source>
        <strain evidence="4">IBT 12815</strain>
    </source>
</reference>
<dbReference type="Pfam" id="PF07993">
    <property type="entry name" value="NAD_binding_4"/>
    <property type="match status" value="1"/>
</dbReference>
<dbReference type="Proteomes" id="UP001213799">
    <property type="component" value="Unassembled WGS sequence"/>
</dbReference>
<accession>A0AAD6E7G2</accession>
<dbReference type="EMBL" id="JAQJAE010000003">
    <property type="protein sequence ID" value="KAJ5602734.1"/>
    <property type="molecule type" value="Genomic_DNA"/>
</dbReference>
<dbReference type="PANTHER" id="PTHR44845:SF1">
    <property type="entry name" value="L-2-AMINOADIPATE REDUCTASE"/>
    <property type="match status" value="1"/>
</dbReference>
<dbReference type="PANTHER" id="PTHR44845">
    <property type="entry name" value="CARRIER DOMAIN-CONTAINING PROTEIN"/>
    <property type="match status" value="1"/>
</dbReference>
<evidence type="ECO:0000259" key="3">
    <source>
        <dbReference type="PROSITE" id="PS50075"/>
    </source>
</evidence>
<sequence>MSNRLAIATISVQSQVDDAEISTELGGNSLHTVRLQSRIREAFAIVVPLLKVIESSKLSALGALLDNLLANSGINWDLETALTDDMLQISPADASSTTSKNAQSLTVTLTGASGFNGRHILERLIQDPKIGRKFNAVVASSSKLSVYEGDLNDPRLGLSETEFAALAQQAGMIIHSGANRSFFSTYDQVQAINVQSTKEPALISAASLRGHRRVVPFHFLSGTEAATIKPASDDSQGYVASKWDSERFLEKSIDQLRLPVHVHRQLPVPDGREAQGEELDQVLQEFVDVAAKMTELPNSTTWDGHYDLIPADRLSRDIAKVVERLGSLPEYAQSGQPKILAHVWVGKAKTAGFRYQFSTMNMVLQDAEGKGLATVSR</sequence>
<dbReference type="SUPFAM" id="SSF51735">
    <property type="entry name" value="NAD(P)-binding Rossmann-fold domains"/>
    <property type="match status" value="1"/>
</dbReference>
<feature type="domain" description="Carrier" evidence="3">
    <location>
        <begin position="1"/>
        <end position="69"/>
    </location>
</feature>
<keyword evidence="1" id="KW-0596">Phosphopantetheine</keyword>
<proteinExistence type="predicted"/>
<evidence type="ECO:0000256" key="2">
    <source>
        <dbReference type="ARBA" id="ARBA00022553"/>
    </source>
</evidence>